<dbReference type="Proteomes" id="UP001519273">
    <property type="component" value="Unassembled WGS sequence"/>
</dbReference>
<evidence type="ECO:0000256" key="1">
    <source>
        <dbReference type="ARBA" id="ARBA00002190"/>
    </source>
</evidence>
<protein>
    <submittedName>
        <fullName evidence="6">Transposase-like protein</fullName>
    </submittedName>
</protein>
<evidence type="ECO:0000256" key="5">
    <source>
        <dbReference type="ARBA" id="ARBA00023172"/>
    </source>
</evidence>
<keyword evidence="3" id="KW-0815">Transposition</keyword>
<organism evidence="6 7">
    <name type="scientific">Paenibacillus sediminis</name>
    <dbReference type="NCBI Taxonomy" id="664909"/>
    <lineage>
        <taxon>Bacteria</taxon>
        <taxon>Bacillati</taxon>
        <taxon>Bacillota</taxon>
        <taxon>Bacilli</taxon>
        <taxon>Bacillales</taxon>
        <taxon>Paenibacillaceae</taxon>
        <taxon>Paenibacillus</taxon>
    </lineage>
</organism>
<keyword evidence="4" id="KW-0238">DNA-binding</keyword>
<evidence type="ECO:0000313" key="6">
    <source>
        <dbReference type="EMBL" id="MBP1937256.1"/>
    </source>
</evidence>
<evidence type="ECO:0000256" key="4">
    <source>
        <dbReference type="ARBA" id="ARBA00023125"/>
    </source>
</evidence>
<sequence length="87" mass="10252">MNQFTTNLVQALVTKQDVTEVFRFHLEISMNHLLETELTAFLDYEKYDRTGFHSGNSRNGTYSRTLHTEYGDLHLSIPSTWMLRILR</sequence>
<evidence type="ECO:0000256" key="2">
    <source>
        <dbReference type="ARBA" id="ARBA00010961"/>
    </source>
</evidence>
<accession>A0ABS4H457</accession>
<dbReference type="InterPro" id="IPR001207">
    <property type="entry name" value="Transposase_mutator"/>
</dbReference>
<gene>
    <name evidence="6" type="ORF">J2Z20_002149</name>
</gene>
<keyword evidence="7" id="KW-1185">Reference proteome</keyword>
<comment type="function">
    <text evidence="1">Required for the transposition of the insertion element.</text>
</comment>
<keyword evidence="5" id="KW-0233">DNA recombination</keyword>
<comment type="caution">
    <text evidence="6">The sequence shown here is derived from an EMBL/GenBank/DDBJ whole genome shotgun (WGS) entry which is preliminary data.</text>
</comment>
<comment type="similarity">
    <text evidence="2">Belongs to the transposase mutator family.</text>
</comment>
<evidence type="ECO:0000256" key="3">
    <source>
        <dbReference type="ARBA" id="ARBA00022578"/>
    </source>
</evidence>
<evidence type="ECO:0000313" key="7">
    <source>
        <dbReference type="Proteomes" id="UP001519273"/>
    </source>
</evidence>
<proteinExistence type="inferred from homology"/>
<reference evidence="6 7" key="1">
    <citation type="submission" date="2021-03" db="EMBL/GenBank/DDBJ databases">
        <title>Genomic Encyclopedia of Type Strains, Phase IV (KMG-IV): sequencing the most valuable type-strain genomes for metagenomic binning, comparative biology and taxonomic classification.</title>
        <authorList>
            <person name="Goeker M."/>
        </authorList>
    </citation>
    <scope>NUCLEOTIDE SEQUENCE [LARGE SCALE GENOMIC DNA]</scope>
    <source>
        <strain evidence="6 7">DSM 23491</strain>
    </source>
</reference>
<name>A0ABS4H457_9BACL</name>
<dbReference type="Pfam" id="PF00872">
    <property type="entry name" value="Transposase_mut"/>
    <property type="match status" value="1"/>
</dbReference>
<dbReference type="EMBL" id="JAGGKP010000004">
    <property type="protein sequence ID" value="MBP1937256.1"/>
    <property type="molecule type" value="Genomic_DNA"/>
</dbReference>